<sequence>MDFRNLSTTPNQMDSLMQRRPSLSSLSSASGYSTSSTPFTANQNTNTTTNHNHNNNNNNNNNNNLDNHNQNIAVNNAPLSGGVGVVGVVGGGGNGSASGGSGGPKSFGIGSTTPQLTNQRLNNVKNLQTSWLNQPLSTATSVGPWVEQQQQQTLETLDKKVLEETSAGHVSISRSNENKREDQPQLSRNDDSMDQTKANNDLKHNDSNELNARHSTVNTASNRDKRETSGLGEKEQRGGRRNNVSNASNTSNANNTNNANNANKKGNNDHDNDNNDDDSNDSNDDNDGEINEELIPTAIVIKNIPFAIKKEQLLDVMTKLGLPLPYAFNYHFDNGVFRGLAFANFTSTDETSLVVNLLNGREIGGRKLRVEYKKMLPAQERERIEREKREKRGQLEEQHRNTSNASLASLYSQASTTAATKNLSVAGGQASSTQERAFINLPFGNTLFAPPSMEIDLNDPEILELYTQLVLYRDDVTKSIFELAISPINLTVIQRKTISYLCNYLNLLELFDNGLVIVRRKPGYISIAYLSLQVSASQAQQLQPHHSNSMMNLSQISSALNSDLLRSQSQSALPLPRIRQQTPTPITPNQHQQFSHLQQQVQQLQLQQQHQHQHQQTGQQQSQAPNLQGYSTFLQQSLAQQRPYSQQGYYQPPQQQQQQPQLQQPPQQQPPQQQQQQQQSNALGQFQPVHPSQGIAPNSTSAAALLRSSSNRSFVDVRATPPLNSFSQQALHQHHGLLGHAGSSITSSPIQQNQQFFLSNGTTHNTTVNNQSQPQTPLGANSRFQPFTQQLQVTSSFTNLPQTATSEDFNTSASDISTKLNTLGLSGSTNGAFDGNGIWGTK</sequence>
<feature type="compositionally biased region" description="Polar residues" evidence="8">
    <location>
        <begin position="579"/>
        <end position="589"/>
    </location>
</feature>
<dbReference type="OMA" id="RFQPFGQ"/>
<evidence type="ECO:0000259" key="9">
    <source>
        <dbReference type="PROSITE" id="PS50102"/>
    </source>
</evidence>
<organism evidence="10 11">
    <name type="scientific">Lodderomyces elongisporus (strain ATCC 11503 / CBS 2605 / JCM 1781 / NBRC 1676 / NRRL YB-4239)</name>
    <name type="common">Yeast</name>
    <name type="synonym">Saccharomyces elongisporus</name>
    <dbReference type="NCBI Taxonomy" id="379508"/>
    <lineage>
        <taxon>Eukaryota</taxon>
        <taxon>Fungi</taxon>
        <taxon>Dikarya</taxon>
        <taxon>Ascomycota</taxon>
        <taxon>Saccharomycotina</taxon>
        <taxon>Pichiomycetes</taxon>
        <taxon>Debaryomycetaceae</taxon>
        <taxon>Candida/Lodderomyces clade</taxon>
        <taxon>Lodderomyces</taxon>
    </lineage>
</organism>
<dbReference type="Proteomes" id="UP000001996">
    <property type="component" value="Unassembled WGS sequence"/>
</dbReference>
<comment type="function">
    <text evidence="5">Regulates global gene expression after oxidative stress. Interacts and stabilizes mRNAs and may regulate their transition between different cytoplasmic components after oxidative stress.</text>
</comment>
<feature type="compositionally biased region" description="Acidic residues" evidence="8">
    <location>
        <begin position="274"/>
        <end position="289"/>
    </location>
</feature>
<keyword evidence="2" id="KW-0963">Cytoplasm</keyword>
<dbReference type="PANTHER" id="PTHR36911">
    <property type="entry name" value="LIM ZINC-BINDING DOMAIN-CONTAINING PROTEIN-RELATED"/>
    <property type="match status" value="1"/>
</dbReference>
<evidence type="ECO:0000256" key="3">
    <source>
        <dbReference type="ARBA" id="ARBA00022553"/>
    </source>
</evidence>
<evidence type="ECO:0000313" key="11">
    <source>
        <dbReference type="Proteomes" id="UP000001996"/>
    </source>
</evidence>
<feature type="region of interest" description="Disordered" evidence="8">
    <location>
        <begin position="1"/>
        <end position="76"/>
    </location>
</feature>
<dbReference type="eggNOG" id="KOG0108">
    <property type="taxonomic scope" value="Eukaryota"/>
</dbReference>
<dbReference type="InterPro" id="IPR035979">
    <property type="entry name" value="RBD_domain_sf"/>
</dbReference>
<evidence type="ECO:0000256" key="1">
    <source>
        <dbReference type="ARBA" id="ARBA00004496"/>
    </source>
</evidence>
<comment type="subunit">
    <text evidence="6">Interacts with csx1.</text>
</comment>
<dbReference type="PROSITE" id="PS50102">
    <property type="entry name" value="RRM"/>
    <property type="match status" value="1"/>
</dbReference>
<dbReference type="HOGENOM" id="CLU_020992_0_0_1"/>
<feature type="compositionally biased region" description="Low complexity" evidence="8">
    <location>
        <begin position="22"/>
        <end position="71"/>
    </location>
</feature>
<feature type="region of interest" description="Disordered" evidence="8">
    <location>
        <begin position="571"/>
        <end position="624"/>
    </location>
</feature>
<evidence type="ECO:0000256" key="7">
    <source>
        <dbReference type="PROSITE-ProRule" id="PRU00176"/>
    </source>
</evidence>
<feature type="compositionally biased region" description="Polar residues" evidence="8">
    <location>
        <begin position="1"/>
        <end position="15"/>
    </location>
</feature>
<dbReference type="InParanoid" id="A5DS47"/>
<keyword evidence="3" id="KW-0597">Phosphoprotein</keyword>
<dbReference type="PANTHER" id="PTHR36911:SF3">
    <property type="entry name" value="GATA ZINC FINGER DOMAIN-CONTAINING PROTEIN 4-RELATED"/>
    <property type="match status" value="1"/>
</dbReference>
<dbReference type="STRING" id="379508.A5DS47"/>
<feature type="compositionally biased region" description="Basic and acidic residues" evidence="8">
    <location>
        <begin position="382"/>
        <end position="400"/>
    </location>
</feature>
<evidence type="ECO:0000256" key="5">
    <source>
        <dbReference type="ARBA" id="ARBA00055199"/>
    </source>
</evidence>
<feature type="region of interest" description="Disordered" evidence="8">
    <location>
        <begin position="760"/>
        <end position="780"/>
    </location>
</feature>
<dbReference type="CDD" id="cd12253">
    <property type="entry name" value="RRM_PIN4_like"/>
    <property type="match status" value="1"/>
</dbReference>
<dbReference type="FunFam" id="3.30.70.330:FF:000183">
    <property type="entry name" value="R3H domain containing protein"/>
    <property type="match status" value="1"/>
</dbReference>
<gene>
    <name evidence="10" type="ORF">LELG_00183</name>
</gene>
<feature type="region of interest" description="Disordered" evidence="8">
    <location>
        <begin position="95"/>
        <end position="116"/>
    </location>
</feature>
<dbReference type="KEGG" id="lel:PVL30_000175"/>
<evidence type="ECO:0000313" key="10">
    <source>
        <dbReference type="EMBL" id="EDK42005.1"/>
    </source>
</evidence>
<keyword evidence="11" id="KW-1185">Reference proteome</keyword>
<dbReference type="GO" id="GO:0071014">
    <property type="term" value="C:post-mRNA release spliceosomal complex"/>
    <property type="evidence" value="ECO:0007669"/>
    <property type="project" value="UniProtKB-ARBA"/>
</dbReference>
<dbReference type="SMART" id="SM00360">
    <property type="entry name" value="RRM"/>
    <property type="match status" value="1"/>
</dbReference>
<feature type="region of interest" description="Disordered" evidence="8">
    <location>
        <begin position="382"/>
        <end position="403"/>
    </location>
</feature>
<evidence type="ECO:0000256" key="8">
    <source>
        <dbReference type="SAM" id="MobiDB-lite"/>
    </source>
</evidence>
<name>A5DS47_LODEL</name>
<dbReference type="Gene3D" id="3.30.70.330">
    <property type="match status" value="1"/>
</dbReference>
<feature type="compositionally biased region" description="Low complexity" evidence="8">
    <location>
        <begin position="590"/>
        <end position="623"/>
    </location>
</feature>
<dbReference type="InterPro" id="IPR034186">
    <property type="entry name" value="PIN4-like_RRM"/>
</dbReference>
<keyword evidence="4 7" id="KW-0694">RNA-binding</keyword>
<accession>A5DS47</accession>
<feature type="region of interest" description="Disordered" evidence="8">
    <location>
        <begin position="641"/>
        <end position="697"/>
    </location>
</feature>
<dbReference type="GO" id="GO:0003723">
    <property type="term" value="F:RNA binding"/>
    <property type="evidence" value="ECO:0007669"/>
    <property type="project" value="UniProtKB-UniRule"/>
</dbReference>
<dbReference type="GeneID" id="5235548"/>
<dbReference type="GO" id="GO:0005737">
    <property type="term" value="C:cytoplasm"/>
    <property type="evidence" value="ECO:0007669"/>
    <property type="project" value="UniProtKB-SubCell"/>
</dbReference>
<dbReference type="EMBL" id="CH981524">
    <property type="protein sequence ID" value="EDK42005.1"/>
    <property type="molecule type" value="Genomic_DNA"/>
</dbReference>
<dbReference type="OrthoDB" id="434258at2759"/>
<feature type="compositionally biased region" description="Gly residues" evidence="8">
    <location>
        <begin position="95"/>
        <end position="105"/>
    </location>
</feature>
<dbReference type="AlphaFoldDB" id="A5DS47"/>
<feature type="region of interest" description="Disordered" evidence="8">
    <location>
        <begin position="166"/>
        <end position="289"/>
    </location>
</feature>
<feature type="compositionally biased region" description="Polar residues" evidence="8">
    <location>
        <begin position="208"/>
        <end position="221"/>
    </location>
</feature>
<comment type="subcellular location">
    <subcellularLocation>
        <location evidence="1">Cytoplasm</location>
    </subcellularLocation>
</comment>
<feature type="compositionally biased region" description="Basic and acidic residues" evidence="8">
    <location>
        <begin position="222"/>
        <end position="238"/>
    </location>
</feature>
<feature type="compositionally biased region" description="Low complexity" evidence="8">
    <location>
        <begin position="242"/>
        <end position="265"/>
    </location>
</feature>
<feature type="compositionally biased region" description="Low complexity" evidence="8">
    <location>
        <begin position="641"/>
        <end position="679"/>
    </location>
</feature>
<evidence type="ECO:0000256" key="6">
    <source>
        <dbReference type="ARBA" id="ARBA00062407"/>
    </source>
</evidence>
<evidence type="ECO:0000256" key="4">
    <source>
        <dbReference type="ARBA" id="ARBA00022884"/>
    </source>
</evidence>
<dbReference type="InterPro" id="IPR000504">
    <property type="entry name" value="RRM_dom"/>
</dbReference>
<feature type="compositionally biased region" description="Basic and acidic residues" evidence="8">
    <location>
        <begin position="176"/>
        <end position="191"/>
    </location>
</feature>
<dbReference type="InterPro" id="IPR012677">
    <property type="entry name" value="Nucleotide-bd_a/b_plait_sf"/>
</dbReference>
<reference evidence="10 11" key="1">
    <citation type="journal article" date="2009" name="Nature">
        <title>Evolution of pathogenicity and sexual reproduction in eight Candida genomes.</title>
        <authorList>
            <person name="Butler G."/>
            <person name="Rasmussen M.D."/>
            <person name="Lin M.F."/>
            <person name="Santos M.A."/>
            <person name="Sakthikumar S."/>
            <person name="Munro C.A."/>
            <person name="Rheinbay E."/>
            <person name="Grabherr M."/>
            <person name="Forche A."/>
            <person name="Reedy J.L."/>
            <person name="Agrafioti I."/>
            <person name="Arnaud M.B."/>
            <person name="Bates S."/>
            <person name="Brown A.J."/>
            <person name="Brunke S."/>
            <person name="Costanzo M.C."/>
            <person name="Fitzpatrick D.A."/>
            <person name="de Groot P.W."/>
            <person name="Harris D."/>
            <person name="Hoyer L.L."/>
            <person name="Hube B."/>
            <person name="Klis F.M."/>
            <person name="Kodira C."/>
            <person name="Lennard N."/>
            <person name="Logue M.E."/>
            <person name="Martin R."/>
            <person name="Neiman A.M."/>
            <person name="Nikolaou E."/>
            <person name="Quail M.A."/>
            <person name="Quinn J."/>
            <person name="Santos M.C."/>
            <person name="Schmitzberger F.F."/>
            <person name="Sherlock G."/>
            <person name="Shah P."/>
            <person name="Silverstein K.A."/>
            <person name="Skrzypek M.S."/>
            <person name="Soll D."/>
            <person name="Staggs R."/>
            <person name="Stansfield I."/>
            <person name="Stumpf M.P."/>
            <person name="Sudbery P.E."/>
            <person name="Srikantha T."/>
            <person name="Zeng Q."/>
            <person name="Berman J."/>
            <person name="Berriman M."/>
            <person name="Heitman J."/>
            <person name="Gow N.A."/>
            <person name="Lorenz M.C."/>
            <person name="Birren B.W."/>
            <person name="Kellis M."/>
            <person name="Cuomo C.A."/>
        </authorList>
    </citation>
    <scope>NUCLEOTIDE SEQUENCE [LARGE SCALE GENOMIC DNA]</scope>
    <source>
        <strain evidence="11">ATCC 11503 / BCRC 21390 / CBS 2605 / JCM 1781 / NBRC 1676 / NRRL YB-4239</strain>
    </source>
</reference>
<proteinExistence type="predicted"/>
<dbReference type="Pfam" id="PF00076">
    <property type="entry name" value="RRM_1"/>
    <property type="match status" value="1"/>
</dbReference>
<feature type="domain" description="RRM" evidence="9">
    <location>
        <begin position="297"/>
        <end position="375"/>
    </location>
</feature>
<dbReference type="SUPFAM" id="SSF54928">
    <property type="entry name" value="RNA-binding domain, RBD"/>
    <property type="match status" value="1"/>
</dbReference>
<evidence type="ECO:0000256" key="2">
    <source>
        <dbReference type="ARBA" id="ARBA00022490"/>
    </source>
</evidence>
<protein>
    <recommendedName>
        <fullName evidence="9">RRM domain-containing protein</fullName>
    </recommendedName>
</protein>